<organism evidence="3 4">
    <name type="scientific">Perca flavescens</name>
    <name type="common">American yellow perch</name>
    <name type="synonym">Morone flavescens</name>
    <dbReference type="NCBI Taxonomy" id="8167"/>
    <lineage>
        <taxon>Eukaryota</taxon>
        <taxon>Metazoa</taxon>
        <taxon>Chordata</taxon>
        <taxon>Craniata</taxon>
        <taxon>Vertebrata</taxon>
        <taxon>Euteleostomi</taxon>
        <taxon>Actinopterygii</taxon>
        <taxon>Neopterygii</taxon>
        <taxon>Teleostei</taxon>
        <taxon>Neoteleostei</taxon>
        <taxon>Acanthomorphata</taxon>
        <taxon>Eupercaria</taxon>
        <taxon>Perciformes</taxon>
        <taxon>Percoidei</taxon>
        <taxon>Percidae</taxon>
        <taxon>Percinae</taxon>
        <taxon>Perca</taxon>
    </lineage>
</organism>
<dbReference type="AlphaFoldDB" id="A0A484CRY5"/>
<proteinExistence type="predicted"/>
<name>A0A484CRY5_PERFV</name>
<comment type="caution">
    <text evidence="3">The sequence shown here is derived from an EMBL/GenBank/DDBJ whole genome shotgun (WGS) entry which is preliminary data.</text>
</comment>
<keyword evidence="1" id="KW-0175">Coiled coil</keyword>
<dbReference type="Proteomes" id="UP000295070">
    <property type="component" value="Chromosome 14"/>
</dbReference>
<dbReference type="STRING" id="8167.A0A484CRY5"/>
<dbReference type="EMBL" id="SCKG01000014">
    <property type="protein sequence ID" value="TDH03984.1"/>
    <property type="molecule type" value="Genomic_DNA"/>
</dbReference>
<evidence type="ECO:0000256" key="1">
    <source>
        <dbReference type="SAM" id="Coils"/>
    </source>
</evidence>
<reference evidence="3 4" key="1">
    <citation type="submission" date="2019-01" db="EMBL/GenBank/DDBJ databases">
        <title>A chromosome-scale genome assembly of the yellow perch, Perca flavescens.</title>
        <authorList>
            <person name="Feron R."/>
            <person name="Morvezen R."/>
            <person name="Bestin A."/>
            <person name="Haffray P."/>
            <person name="Klopp C."/>
            <person name="Zahm M."/>
            <person name="Cabau C."/>
            <person name="Roques C."/>
            <person name="Donnadieu C."/>
            <person name="Bouchez O."/>
            <person name="Christie M."/>
            <person name="Larson W."/>
            <person name="Guiguen Y."/>
        </authorList>
    </citation>
    <scope>NUCLEOTIDE SEQUENCE [LARGE SCALE GENOMIC DNA]</scope>
    <source>
        <strain evidence="3">YP-PL-M2</strain>
        <tissue evidence="3">Blood</tissue>
    </source>
</reference>
<gene>
    <name evidence="3" type="ORF">EPR50_G00147850</name>
</gene>
<protein>
    <submittedName>
        <fullName evidence="3">Uncharacterized protein</fullName>
    </submittedName>
</protein>
<evidence type="ECO:0000313" key="3">
    <source>
        <dbReference type="EMBL" id="TDH03984.1"/>
    </source>
</evidence>
<keyword evidence="4" id="KW-1185">Reference proteome</keyword>
<accession>A0A484CRY5</accession>
<keyword evidence="2" id="KW-0472">Membrane</keyword>
<keyword evidence="2" id="KW-0812">Transmembrane</keyword>
<evidence type="ECO:0000256" key="2">
    <source>
        <dbReference type="SAM" id="Phobius"/>
    </source>
</evidence>
<evidence type="ECO:0000313" key="4">
    <source>
        <dbReference type="Proteomes" id="UP000295070"/>
    </source>
</evidence>
<feature type="coiled-coil region" evidence="1">
    <location>
        <begin position="92"/>
        <end position="137"/>
    </location>
</feature>
<keyword evidence="2" id="KW-1133">Transmembrane helix</keyword>
<sequence length="160" mass="18038">MRVQWMVTILCTLLSMGLVLIIVGQHQVMTMLGKANQKLPKESQKLDDKLSDLKSLKALVEKLLSAENNAVKDMEEGVPKLVPDIEKKKVEIDTCQAEKKIKADELAAVEKEHTETLENLKRESDAWNQEINNLKPQVMGYREICNHVKKGTLAEKLCSA</sequence>
<feature type="transmembrane region" description="Helical" evidence="2">
    <location>
        <begin position="6"/>
        <end position="24"/>
    </location>
</feature>